<accession>A0A0G1XRD1</accession>
<dbReference type="EC" id="2.7.4.3" evidence="5 7"/>
<keyword evidence="3 5" id="KW-0547">Nucleotide-binding</keyword>
<evidence type="ECO:0000313" key="8">
    <source>
        <dbReference type="EMBL" id="KKW33486.1"/>
    </source>
</evidence>
<evidence type="ECO:0000256" key="1">
    <source>
        <dbReference type="ARBA" id="ARBA00022679"/>
    </source>
</evidence>
<dbReference type="GO" id="GO:0044209">
    <property type="term" value="P:AMP salvage"/>
    <property type="evidence" value="ECO:0007669"/>
    <property type="project" value="UniProtKB-UniRule"/>
</dbReference>
<feature type="binding site" evidence="5">
    <location>
        <begin position="80"/>
        <end position="83"/>
    </location>
    <ligand>
        <name>AMP</name>
        <dbReference type="ChEBI" id="CHEBI:456215"/>
    </ligand>
</feature>
<keyword evidence="5" id="KW-0963">Cytoplasm</keyword>
<dbReference type="GO" id="GO:0005524">
    <property type="term" value="F:ATP binding"/>
    <property type="evidence" value="ECO:0007669"/>
    <property type="project" value="UniProtKB-UniRule"/>
</dbReference>
<comment type="subcellular location">
    <subcellularLocation>
        <location evidence="5 7">Cytoplasm</location>
    </subcellularLocation>
</comment>
<feature type="binding site" evidence="5">
    <location>
        <position position="184"/>
    </location>
    <ligand>
        <name>ATP</name>
        <dbReference type="ChEBI" id="CHEBI:30616"/>
    </ligand>
</feature>
<evidence type="ECO:0000256" key="7">
    <source>
        <dbReference type="RuleBase" id="RU003331"/>
    </source>
</evidence>
<feature type="region of interest" description="NMP" evidence="5">
    <location>
        <begin position="25"/>
        <end position="54"/>
    </location>
</feature>
<dbReference type="PANTHER" id="PTHR23359">
    <property type="entry name" value="NUCLEOTIDE KINASE"/>
    <property type="match status" value="1"/>
</dbReference>
<evidence type="ECO:0000256" key="2">
    <source>
        <dbReference type="ARBA" id="ARBA00022727"/>
    </source>
</evidence>
<comment type="function">
    <text evidence="5">Catalyzes the reversible transfer of the terminal phosphate group between ATP and AMP. Plays an important role in cellular energy homeostasis and in adenine nucleotide metabolism.</text>
</comment>
<feature type="binding site" evidence="5">
    <location>
        <position position="147"/>
    </location>
    <ligand>
        <name>AMP</name>
        <dbReference type="ChEBI" id="CHEBI:456215"/>
    </ligand>
</feature>
<protein>
    <recommendedName>
        <fullName evidence="5 7">Adenylate kinase</fullName>
        <shortName evidence="5">AK</shortName>
        <ecNumber evidence="5 7">2.7.4.3</ecNumber>
    </recommendedName>
    <alternativeName>
        <fullName evidence="5">ATP-AMP transphosphorylase</fullName>
    </alternativeName>
    <alternativeName>
        <fullName evidence="5">ATP:AMP phosphotransferase</fullName>
    </alternativeName>
    <alternativeName>
        <fullName evidence="5">Adenylate monophosphate kinase</fullName>
    </alternativeName>
</protein>
<comment type="pathway">
    <text evidence="5">Purine metabolism; AMP biosynthesis via salvage pathway; AMP from ADP: step 1/1.</text>
</comment>
<dbReference type="HAMAP" id="MF_00235">
    <property type="entry name" value="Adenylate_kinase_Adk"/>
    <property type="match status" value="1"/>
</dbReference>
<dbReference type="PROSITE" id="PS00113">
    <property type="entry name" value="ADENYLATE_KINASE"/>
    <property type="match status" value="1"/>
</dbReference>
<dbReference type="SUPFAM" id="SSF52540">
    <property type="entry name" value="P-loop containing nucleoside triphosphate hydrolases"/>
    <property type="match status" value="1"/>
</dbReference>
<name>A0A0G1XRD1_9BACT</name>
<evidence type="ECO:0000256" key="3">
    <source>
        <dbReference type="ARBA" id="ARBA00022741"/>
    </source>
</evidence>
<keyword evidence="5 7" id="KW-0067">ATP-binding</keyword>
<feature type="binding site" evidence="5">
    <location>
        <begin position="5"/>
        <end position="10"/>
    </location>
    <ligand>
        <name>ATP</name>
        <dbReference type="ChEBI" id="CHEBI:30616"/>
    </ligand>
</feature>
<feature type="binding site" evidence="5">
    <location>
        <position position="31"/>
    </location>
    <ligand>
        <name>AMP</name>
        <dbReference type="ChEBI" id="CHEBI:456215"/>
    </ligand>
</feature>
<dbReference type="Proteomes" id="UP000034054">
    <property type="component" value="Unassembled WGS sequence"/>
</dbReference>
<comment type="domain">
    <text evidence="5">Consists of three domains, a large central CORE domain and two small peripheral domains, NMPbind and LID, which undergo movements during catalysis. The LID domain closes over the site of phosphoryl transfer upon ATP binding. Assembling and dissambling the active center during each catalytic cycle provides an effective means to prevent ATP hydrolysis.</text>
</comment>
<keyword evidence="2 5" id="KW-0545">Nucleotide biosynthesis</keyword>
<dbReference type="InterPro" id="IPR000850">
    <property type="entry name" value="Adenylat/UMP-CMP_kin"/>
</dbReference>
<comment type="caution">
    <text evidence="8">The sequence shown here is derived from an EMBL/GenBank/DDBJ whole genome shotgun (WGS) entry which is preliminary data.</text>
</comment>
<reference evidence="8 9" key="1">
    <citation type="journal article" date="2015" name="Nature">
        <title>rRNA introns, odd ribosomes, and small enigmatic genomes across a large radiation of phyla.</title>
        <authorList>
            <person name="Brown C.T."/>
            <person name="Hug L.A."/>
            <person name="Thomas B.C."/>
            <person name="Sharon I."/>
            <person name="Castelle C.J."/>
            <person name="Singh A."/>
            <person name="Wilkins M.J."/>
            <person name="Williams K.H."/>
            <person name="Banfield J.F."/>
        </authorList>
    </citation>
    <scope>NUCLEOTIDE SEQUENCE [LARGE SCALE GENOMIC DNA]</scope>
</reference>
<dbReference type="PRINTS" id="PR00094">
    <property type="entry name" value="ADENYLTKNASE"/>
</dbReference>
<comment type="catalytic activity">
    <reaction evidence="5 7">
        <text>AMP + ATP = 2 ADP</text>
        <dbReference type="Rhea" id="RHEA:12973"/>
        <dbReference type="ChEBI" id="CHEBI:30616"/>
        <dbReference type="ChEBI" id="CHEBI:456215"/>
        <dbReference type="ChEBI" id="CHEBI:456216"/>
        <dbReference type="EC" id="2.7.4.3"/>
    </reaction>
</comment>
<proteinExistence type="inferred from homology"/>
<comment type="caution">
    <text evidence="5">Lacks conserved residue(s) required for the propagation of feature annotation.</text>
</comment>
<dbReference type="InterPro" id="IPR033690">
    <property type="entry name" value="Adenylat_kinase_CS"/>
</dbReference>
<organism evidence="8 9">
    <name type="scientific">Candidatus Uhrbacteria bacterium GW2011_GWA2_52_8d</name>
    <dbReference type="NCBI Taxonomy" id="1618979"/>
    <lineage>
        <taxon>Bacteria</taxon>
        <taxon>Candidatus Uhriibacteriota</taxon>
    </lineage>
</organism>
<dbReference type="InterPro" id="IPR027417">
    <property type="entry name" value="P-loop_NTPase"/>
</dbReference>
<evidence type="ECO:0000256" key="6">
    <source>
        <dbReference type="RuleBase" id="RU003330"/>
    </source>
</evidence>
<dbReference type="GO" id="GO:0005737">
    <property type="term" value="C:cytoplasm"/>
    <property type="evidence" value="ECO:0007669"/>
    <property type="project" value="UniProtKB-SubCell"/>
</dbReference>
<gene>
    <name evidence="5" type="primary">adk</name>
    <name evidence="8" type="ORF">UY76_C0001G0005</name>
</gene>
<dbReference type="PATRIC" id="fig|1618979.3.peg.7"/>
<feature type="binding site" evidence="5">
    <location>
        <position position="158"/>
    </location>
    <ligand>
        <name>AMP</name>
        <dbReference type="ChEBI" id="CHEBI:456215"/>
    </ligand>
</feature>
<dbReference type="EMBL" id="LCRH01000001">
    <property type="protein sequence ID" value="KKW33486.1"/>
    <property type="molecule type" value="Genomic_DNA"/>
</dbReference>
<feature type="binding site" evidence="5">
    <location>
        <begin position="52"/>
        <end position="54"/>
    </location>
    <ligand>
        <name>AMP</name>
        <dbReference type="ChEBI" id="CHEBI:456215"/>
    </ligand>
</feature>
<comment type="similarity">
    <text evidence="5 6">Belongs to the adenylate kinase family.</text>
</comment>
<dbReference type="Pfam" id="PF00406">
    <property type="entry name" value="ADK"/>
    <property type="match status" value="1"/>
</dbReference>
<keyword evidence="4 5" id="KW-0418">Kinase</keyword>
<sequence>MGPQGSGKGTQAEKLAARFEIPTFGMGQLLRDEIASGSELGAKFDEIVKRGDLVSDEDAAQMLKRRLAKPDTQNGYVLDGYPRNLSQYAAFDFDTPTHVVVIDIPRDESLKRLGGRLTCRRCGKVGAMADGLKPGDHCACGGQWYQRDDDTPAAITRRLEIYENDTAPVIDKYAELVKHVDGMGSVDEVFEKILKVL</sequence>
<dbReference type="AlphaFoldDB" id="A0A0G1XRD1"/>
<feature type="binding site" evidence="5">
    <location>
        <position position="116"/>
    </location>
    <ligand>
        <name>ATP</name>
        <dbReference type="ChEBI" id="CHEBI:30616"/>
    </ligand>
</feature>
<dbReference type="Gene3D" id="3.40.50.300">
    <property type="entry name" value="P-loop containing nucleotide triphosphate hydrolases"/>
    <property type="match status" value="1"/>
</dbReference>
<dbReference type="CDD" id="cd01428">
    <property type="entry name" value="ADK"/>
    <property type="match status" value="1"/>
</dbReference>
<dbReference type="UniPathway" id="UPA00588">
    <property type="reaction ID" value="UER00649"/>
</dbReference>
<evidence type="ECO:0000256" key="4">
    <source>
        <dbReference type="ARBA" id="ARBA00022777"/>
    </source>
</evidence>
<dbReference type="GO" id="GO:0004017">
    <property type="term" value="F:AMP kinase activity"/>
    <property type="evidence" value="ECO:0007669"/>
    <property type="project" value="UniProtKB-UniRule"/>
</dbReference>
<comment type="subunit">
    <text evidence="5 7">Monomer.</text>
</comment>
<evidence type="ECO:0000256" key="5">
    <source>
        <dbReference type="HAMAP-Rule" id="MF_00235"/>
    </source>
</evidence>
<keyword evidence="1 5" id="KW-0808">Transferase</keyword>
<feature type="binding site" evidence="5">
    <location>
        <position position="87"/>
    </location>
    <ligand>
        <name>AMP</name>
        <dbReference type="ChEBI" id="CHEBI:456215"/>
    </ligand>
</feature>
<evidence type="ECO:0000313" key="9">
    <source>
        <dbReference type="Proteomes" id="UP000034054"/>
    </source>
</evidence>